<accession>A0A1M4RVH3</accession>
<evidence type="ECO:0008006" key="9">
    <source>
        <dbReference type="Google" id="ProtNLM"/>
    </source>
</evidence>
<name>A0A1M4RVH3_9ACTO</name>
<dbReference type="PANTHER" id="PTHR34139:SF1">
    <property type="entry name" value="RNASE MJ1380-RELATED"/>
    <property type="match status" value="1"/>
</dbReference>
<evidence type="ECO:0000256" key="6">
    <source>
        <dbReference type="ARBA" id="ARBA00024207"/>
    </source>
</evidence>
<sequence>MPRPDDLFLHEMRDAVSRIHQVIGHFSTEEITADPLRTDALMWNYTVLGEAANKVSRGFREAHPEIVWHRPIGLRNRIIHGYWSIDIDVLVTTAQRDLPDLAQRLDKLLSAEHR</sequence>
<comment type="similarity">
    <text evidence="6">Belongs to the HepT RNase toxin family.</text>
</comment>
<keyword evidence="8" id="KW-1185">Reference proteome</keyword>
<keyword evidence="5" id="KW-0378">Hydrolase</keyword>
<dbReference type="EMBL" id="FQTT01000001">
    <property type="protein sequence ID" value="SHE23929.1"/>
    <property type="molecule type" value="Genomic_DNA"/>
</dbReference>
<dbReference type="PANTHER" id="PTHR34139">
    <property type="entry name" value="UPF0331 PROTEIN MJ0127"/>
    <property type="match status" value="1"/>
</dbReference>
<keyword evidence="3" id="KW-0540">Nuclease</keyword>
<dbReference type="Proteomes" id="UP000184291">
    <property type="component" value="Unassembled WGS sequence"/>
</dbReference>
<dbReference type="InterPro" id="IPR037038">
    <property type="entry name" value="HepT-like_sf"/>
</dbReference>
<keyword evidence="4" id="KW-0547">Nucleotide-binding</keyword>
<dbReference type="RefSeq" id="WP_073327078.1">
    <property type="nucleotide sequence ID" value="NZ_FQTT01000001.1"/>
</dbReference>
<evidence type="ECO:0000256" key="2">
    <source>
        <dbReference type="ARBA" id="ARBA00022649"/>
    </source>
</evidence>
<dbReference type="InterPro" id="IPR051813">
    <property type="entry name" value="HepT_RNase_toxin"/>
</dbReference>
<dbReference type="OrthoDB" id="159782at2"/>
<dbReference type="GO" id="GO:0110001">
    <property type="term" value="C:toxin-antitoxin complex"/>
    <property type="evidence" value="ECO:0007669"/>
    <property type="project" value="InterPro"/>
</dbReference>
<keyword evidence="1" id="KW-0597">Phosphoprotein</keyword>
<proteinExistence type="inferred from homology"/>
<dbReference type="AlphaFoldDB" id="A0A1M4RVH3"/>
<evidence type="ECO:0000313" key="7">
    <source>
        <dbReference type="EMBL" id="SHE23929.1"/>
    </source>
</evidence>
<protein>
    <recommendedName>
        <fullName evidence="9">DUF86 domain-containing protein</fullName>
    </recommendedName>
</protein>
<dbReference type="STRING" id="1892869.ACGLYG10_0127"/>
<reference evidence="8" key="1">
    <citation type="submission" date="2016-09" db="EMBL/GenBank/DDBJ databases">
        <authorList>
            <person name="Strepis N."/>
        </authorList>
    </citation>
    <scope>NUCLEOTIDE SEQUENCE [LARGE SCALE GENOMIC DNA]</scope>
</reference>
<evidence type="ECO:0000256" key="3">
    <source>
        <dbReference type="ARBA" id="ARBA00022722"/>
    </source>
</evidence>
<dbReference type="GO" id="GO:0000166">
    <property type="term" value="F:nucleotide binding"/>
    <property type="evidence" value="ECO:0007669"/>
    <property type="project" value="UniProtKB-KW"/>
</dbReference>
<dbReference type="GO" id="GO:0004540">
    <property type="term" value="F:RNA nuclease activity"/>
    <property type="evidence" value="ECO:0007669"/>
    <property type="project" value="InterPro"/>
</dbReference>
<keyword evidence="2" id="KW-1277">Toxin-antitoxin system</keyword>
<dbReference type="Gene3D" id="1.20.120.580">
    <property type="entry name" value="bsu32300-like"/>
    <property type="match status" value="1"/>
</dbReference>
<dbReference type="InterPro" id="IPR008201">
    <property type="entry name" value="HepT-like"/>
</dbReference>
<dbReference type="Pfam" id="PF01934">
    <property type="entry name" value="HepT-like"/>
    <property type="match status" value="1"/>
</dbReference>
<dbReference type="GO" id="GO:0016787">
    <property type="term" value="F:hydrolase activity"/>
    <property type="evidence" value="ECO:0007669"/>
    <property type="project" value="UniProtKB-KW"/>
</dbReference>
<evidence type="ECO:0000256" key="5">
    <source>
        <dbReference type="ARBA" id="ARBA00022801"/>
    </source>
</evidence>
<gene>
    <name evidence="7" type="ORF">ACGLYG10_0127</name>
</gene>
<evidence type="ECO:0000256" key="4">
    <source>
        <dbReference type="ARBA" id="ARBA00022741"/>
    </source>
</evidence>
<evidence type="ECO:0000256" key="1">
    <source>
        <dbReference type="ARBA" id="ARBA00022553"/>
    </source>
</evidence>
<evidence type="ECO:0000313" key="8">
    <source>
        <dbReference type="Proteomes" id="UP000184291"/>
    </source>
</evidence>
<organism evidence="7 8">
    <name type="scientific">Actinomyces glycerinitolerans</name>
    <dbReference type="NCBI Taxonomy" id="1892869"/>
    <lineage>
        <taxon>Bacteria</taxon>
        <taxon>Bacillati</taxon>
        <taxon>Actinomycetota</taxon>
        <taxon>Actinomycetes</taxon>
        <taxon>Actinomycetales</taxon>
        <taxon>Actinomycetaceae</taxon>
        <taxon>Actinomyces</taxon>
    </lineage>
</organism>